<dbReference type="KEGG" id="sdyn:Mal52_19540"/>
<protein>
    <submittedName>
        <fullName evidence="1">Uncharacterized protein</fullName>
    </submittedName>
</protein>
<dbReference type="Proteomes" id="UP000319383">
    <property type="component" value="Chromosome"/>
</dbReference>
<organism evidence="1 2">
    <name type="scientific">Symmachiella dynata</name>
    <dbReference type="NCBI Taxonomy" id="2527995"/>
    <lineage>
        <taxon>Bacteria</taxon>
        <taxon>Pseudomonadati</taxon>
        <taxon>Planctomycetota</taxon>
        <taxon>Planctomycetia</taxon>
        <taxon>Planctomycetales</taxon>
        <taxon>Planctomycetaceae</taxon>
        <taxon>Symmachiella</taxon>
    </lineage>
</organism>
<evidence type="ECO:0000313" key="1">
    <source>
        <dbReference type="EMBL" id="QDU43478.1"/>
    </source>
</evidence>
<sequence>MSLFDFFRKKPATTPPANSVPLEQSSYDIAYFILPQYVFGQFDRLKELCEDTPTAAGPFFYLLACQGRQVEPDLESAKEFHWRSGTFDDTRSYLVLEYPTPPPFDLGDSDPVSMAESGQLMVLAPYYSLILHGGNGEMHYYILGQAPLDGGTTVRKILGGGENCNLGPGPPPSLDAFFDRVRKIDAITNSDSG</sequence>
<evidence type="ECO:0000313" key="2">
    <source>
        <dbReference type="Proteomes" id="UP000319383"/>
    </source>
</evidence>
<proteinExistence type="predicted"/>
<gene>
    <name evidence="1" type="ORF">Mal52_19540</name>
</gene>
<name>A0A517ZLX8_9PLAN</name>
<dbReference type="RefSeq" id="WP_145375579.1">
    <property type="nucleotide sequence ID" value="NZ_CP036270.1"/>
</dbReference>
<dbReference type="AlphaFoldDB" id="A0A517ZLX8"/>
<dbReference type="EMBL" id="CP036276">
    <property type="protein sequence ID" value="QDU43478.1"/>
    <property type="molecule type" value="Genomic_DNA"/>
</dbReference>
<reference evidence="1 2" key="1">
    <citation type="submission" date="2019-02" db="EMBL/GenBank/DDBJ databases">
        <title>Deep-cultivation of Planctomycetes and their phenomic and genomic characterization uncovers novel biology.</title>
        <authorList>
            <person name="Wiegand S."/>
            <person name="Jogler M."/>
            <person name="Boedeker C."/>
            <person name="Pinto D."/>
            <person name="Vollmers J."/>
            <person name="Rivas-Marin E."/>
            <person name="Kohn T."/>
            <person name="Peeters S.H."/>
            <person name="Heuer A."/>
            <person name="Rast P."/>
            <person name="Oberbeckmann S."/>
            <person name="Bunk B."/>
            <person name="Jeske O."/>
            <person name="Meyerdierks A."/>
            <person name="Storesund J.E."/>
            <person name="Kallscheuer N."/>
            <person name="Luecker S."/>
            <person name="Lage O.M."/>
            <person name="Pohl T."/>
            <person name="Merkel B.J."/>
            <person name="Hornburger P."/>
            <person name="Mueller R.-W."/>
            <person name="Bruemmer F."/>
            <person name="Labrenz M."/>
            <person name="Spormann A.M."/>
            <person name="Op den Camp H."/>
            <person name="Overmann J."/>
            <person name="Amann R."/>
            <person name="Jetten M.S.M."/>
            <person name="Mascher T."/>
            <person name="Medema M.H."/>
            <person name="Devos D.P."/>
            <person name="Kaster A.-K."/>
            <person name="Ovreas L."/>
            <person name="Rohde M."/>
            <person name="Galperin M.Y."/>
            <person name="Jogler C."/>
        </authorList>
    </citation>
    <scope>NUCLEOTIDE SEQUENCE [LARGE SCALE GENOMIC DNA]</scope>
    <source>
        <strain evidence="1 2">Mal52</strain>
    </source>
</reference>
<dbReference type="OrthoDB" id="8777687at2"/>
<keyword evidence="2" id="KW-1185">Reference proteome</keyword>
<accession>A0A517ZLX8</accession>